<dbReference type="InterPro" id="IPR036915">
    <property type="entry name" value="Cyclin-like_sf"/>
</dbReference>
<keyword evidence="3" id="KW-0195">Cyclin</keyword>
<dbReference type="Pfam" id="PF00134">
    <property type="entry name" value="Cyclin_N"/>
    <property type="match status" value="1"/>
</dbReference>
<gene>
    <name evidence="5" type="ORF">KC19_8G021300</name>
</gene>
<reference evidence="5" key="1">
    <citation type="submission" date="2020-06" db="EMBL/GenBank/DDBJ databases">
        <title>WGS assembly of Ceratodon purpureus strain R40.</title>
        <authorList>
            <person name="Carey S.B."/>
            <person name="Jenkins J."/>
            <person name="Shu S."/>
            <person name="Lovell J.T."/>
            <person name="Sreedasyam A."/>
            <person name="Maumus F."/>
            <person name="Tiley G.P."/>
            <person name="Fernandez-Pozo N."/>
            <person name="Barry K."/>
            <person name="Chen C."/>
            <person name="Wang M."/>
            <person name="Lipzen A."/>
            <person name="Daum C."/>
            <person name="Saski C.A."/>
            <person name="Payton A.C."/>
            <person name="Mcbreen J.C."/>
            <person name="Conrad R.E."/>
            <person name="Kollar L.M."/>
            <person name="Olsson S."/>
            <person name="Huttunen S."/>
            <person name="Landis J.B."/>
            <person name="Wickett N.J."/>
            <person name="Johnson M.G."/>
            <person name="Rensing S.A."/>
            <person name="Grimwood J."/>
            <person name="Schmutz J."/>
            <person name="Mcdaniel S.F."/>
        </authorList>
    </citation>
    <scope>NUCLEOTIDE SEQUENCE</scope>
    <source>
        <strain evidence="5">R40</strain>
    </source>
</reference>
<keyword evidence="1" id="KW-0132">Cell division</keyword>
<dbReference type="OrthoDB" id="62at2759"/>
<proteinExistence type="inferred from homology"/>
<evidence type="ECO:0000259" key="4">
    <source>
        <dbReference type="SMART" id="SM00385"/>
    </source>
</evidence>
<evidence type="ECO:0000313" key="6">
    <source>
        <dbReference type="Proteomes" id="UP000822688"/>
    </source>
</evidence>
<evidence type="ECO:0000256" key="3">
    <source>
        <dbReference type="RuleBase" id="RU000383"/>
    </source>
</evidence>
<evidence type="ECO:0000313" key="5">
    <source>
        <dbReference type="EMBL" id="KAG0563319.1"/>
    </source>
</evidence>
<dbReference type="AlphaFoldDB" id="A0A8T0GYK0"/>
<keyword evidence="2" id="KW-0131">Cell cycle</keyword>
<keyword evidence="6" id="KW-1185">Reference proteome</keyword>
<protein>
    <recommendedName>
        <fullName evidence="4">Cyclin-like domain-containing protein</fullName>
    </recommendedName>
</protein>
<dbReference type="SUPFAM" id="SSF47954">
    <property type="entry name" value="Cyclin-like"/>
    <property type="match status" value="1"/>
</dbReference>
<comment type="similarity">
    <text evidence="3">Belongs to the cyclin family.</text>
</comment>
<dbReference type="Gene3D" id="1.10.472.10">
    <property type="entry name" value="Cyclin-like"/>
    <property type="match status" value="2"/>
</dbReference>
<dbReference type="InterPro" id="IPR006671">
    <property type="entry name" value="Cyclin_N"/>
</dbReference>
<organism evidence="5 6">
    <name type="scientific">Ceratodon purpureus</name>
    <name type="common">Fire moss</name>
    <name type="synonym">Dicranum purpureum</name>
    <dbReference type="NCBI Taxonomy" id="3225"/>
    <lineage>
        <taxon>Eukaryota</taxon>
        <taxon>Viridiplantae</taxon>
        <taxon>Streptophyta</taxon>
        <taxon>Embryophyta</taxon>
        <taxon>Bryophyta</taxon>
        <taxon>Bryophytina</taxon>
        <taxon>Bryopsida</taxon>
        <taxon>Dicranidae</taxon>
        <taxon>Pseudoditrichales</taxon>
        <taxon>Ditrichaceae</taxon>
        <taxon>Ceratodon</taxon>
    </lineage>
</organism>
<evidence type="ECO:0000256" key="1">
    <source>
        <dbReference type="ARBA" id="ARBA00022618"/>
    </source>
</evidence>
<dbReference type="EMBL" id="CM026429">
    <property type="protein sequence ID" value="KAG0563319.1"/>
    <property type="molecule type" value="Genomic_DNA"/>
</dbReference>
<dbReference type="InterPro" id="IPR013763">
    <property type="entry name" value="Cyclin-like_dom"/>
</dbReference>
<comment type="caution">
    <text evidence="5">The sequence shown here is derived from an EMBL/GenBank/DDBJ whole genome shotgun (WGS) entry which is preliminary data.</text>
</comment>
<dbReference type="SMART" id="SM00385">
    <property type="entry name" value="CYCLIN"/>
    <property type="match status" value="1"/>
</dbReference>
<evidence type="ECO:0000256" key="2">
    <source>
        <dbReference type="ARBA" id="ARBA00023306"/>
    </source>
</evidence>
<dbReference type="InterPro" id="IPR039361">
    <property type="entry name" value="Cyclin"/>
</dbReference>
<sequence>MTLLRPLEKMTAQLGGEAGGVLVKDLLCGEALSPNTHCPARHAGLHHDDHNNAPLWLGTSRLSPFNPMRGSSFPSKYGDEYSPRSGYPPKIFCADDVAVAVFTARSDPPLRRKPVALVADSISIPWPTFAELGEAMCVLQEREAQMAYRLTARYVDALMESDLPKSPFSEVCSLRRDGVFHIFKLVEALRLRILIAAHAVAYLDRFLSTSMVSTVIESTTAMQFQYIAAACVSIAAKMDATAAPSLASLSRFSGEGTMMSEAKLREMEAVVLQVLGWKLLGVTTSDFVDNMIAHLPLSGVPSALVQAARRRADEFIHFTLTGFTIIPISLSRFKILPLDL</sequence>
<feature type="domain" description="Cyclin-like" evidence="4">
    <location>
        <begin position="180"/>
        <end position="273"/>
    </location>
</feature>
<accession>A0A8T0GYK0</accession>
<dbReference type="Proteomes" id="UP000822688">
    <property type="component" value="Chromosome 8"/>
</dbReference>
<dbReference type="PANTHER" id="PTHR10177">
    <property type="entry name" value="CYCLINS"/>
    <property type="match status" value="1"/>
</dbReference>
<name>A0A8T0GYK0_CERPU</name>
<dbReference type="GO" id="GO:0051301">
    <property type="term" value="P:cell division"/>
    <property type="evidence" value="ECO:0007669"/>
    <property type="project" value="UniProtKB-KW"/>
</dbReference>